<evidence type="ECO:0000313" key="2">
    <source>
        <dbReference type="Proteomes" id="UP001519460"/>
    </source>
</evidence>
<dbReference type="Proteomes" id="UP001519460">
    <property type="component" value="Unassembled WGS sequence"/>
</dbReference>
<feature type="non-terminal residue" evidence="1">
    <location>
        <position position="149"/>
    </location>
</feature>
<dbReference type="EMBL" id="JACVVK020000124">
    <property type="protein sequence ID" value="KAK7490685.1"/>
    <property type="molecule type" value="Genomic_DNA"/>
</dbReference>
<feature type="non-terminal residue" evidence="1">
    <location>
        <position position="1"/>
    </location>
</feature>
<sequence>PRMLTLSDHWAQAAITVDVSDHLFAGHVHIFTAETSENRRCGTETILPVISDCPQHRPPAAKFASFAISLVSSAPGQCRLPLFADVGQPGSKTPQSAIACSCMLRTVSLSTMFTVYHVASDSVYKETRADDILLLFSEPLVVCTDRCQK</sequence>
<organism evidence="1 2">
    <name type="scientific">Batillaria attramentaria</name>
    <dbReference type="NCBI Taxonomy" id="370345"/>
    <lineage>
        <taxon>Eukaryota</taxon>
        <taxon>Metazoa</taxon>
        <taxon>Spiralia</taxon>
        <taxon>Lophotrochozoa</taxon>
        <taxon>Mollusca</taxon>
        <taxon>Gastropoda</taxon>
        <taxon>Caenogastropoda</taxon>
        <taxon>Sorbeoconcha</taxon>
        <taxon>Cerithioidea</taxon>
        <taxon>Batillariidae</taxon>
        <taxon>Batillaria</taxon>
    </lineage>
</organism>
<reference evidence="1 2" key="1">
    <citation type="journal article" date="2023" name="Sci. Data">
        <title>Genome assembly of the Korean intertidal mud-creeper Batillaria attramentaria.</title>
        <authorList>
            <person name="Patra A.K."/>
            <person name="Ho P.T."/>
            <person name="Jun S."/>
            <person name="Lee S.J."/>
            <person name="Kim Y."/>
            <person name="Won Y.J."/>
        </authorList>
    </citation>
    <scope>NUCLEOTIDE SEQUENCE [LARGE SCALE GENOMIC DNA]</scope>
    <source>
        <strain evidence="1">Wonlab-2016</strain>
    </source>
</reference>
<accession>A0ABD0KU26</accession>
<evidence type="ECO:0000313" key="1">
    <source>
        <dbReference type="EMBL" id="KAK7490685.1"/>
    </source>
</evidence>
<name>A0ABD0KU26_9CAEN</name>
<gene>
    <name evidence="1" type="ORF">BaRGS_00018102</name>
</gene>
<keyword evidence="2" id="KW-1185">Reference proteome</keyword>
<dbReference type="AlphaFoldDB" id="A0ABD0KU26"/>
<protein>
    <submittedName>
        <fullName evidence="1">Uncharacterized protein</fullName>
    </submittedName>
</protein>
<proteinExistence type="predicted"/>
<comment type="caution">
    <text evidence="1">The sequence shown here is derived from an EMBL/GenBank/DDBJ whole genome shotgun (WGS) entry which is preliminary data.</text>
</comment>